<dbReference type="SUPFAM" id="SSF50494">
    <property type="entry name" value="Trypsin-like serine proteases"/>
    <property type="match status" value="1"/>
</dbReference>
<dbReference type="PROSITE" id="PS51257">
    <property type="entry name" value="PROKAR_LIPOPROTEIN"/>
    <property type="match status" value="1"/>
</dbReference>
<evidence type="ECO:0000256" key="8">
    <source>
        <dbReference type="PIRSR" id="PIRSR611782-2"/>
    </source>
</evidence>
<dbReference type="AlphaFoldDB" id="A0A5A9XEK1"/>
<dbReference type="Pfam" id="PF13365">
    <property type="entry name" value="Trypsin_2"/>
    <property type="match status" value="1"/>
</dbReference>
<dbReference type="NCBIfam" id="TIGR02037">
    <property type="entry name" value="degP_htrA_DO"/>
    <property type="match status" value="1"/>
</dbReference>
<dbReference type="RefSeq" id="WP_149307648.1">
    <property type="nucleotide sequence ID" value="NZ_SRSD01000006.1"/>
</dbReference>
<feature type="active site" description="Charge relay system" evidence="7">
    <location>
        <position position="161"/>
    </location>
</feature>
<feature type="chain" id="PRO_5039158813" evidence="10">
    <location>
        <begin position="25"/>
        <end position="480"/>
    </location>
</feature>
<organism evidence="12 13">
    <name type="scientific">Oryzomonas rubra</name>
    <dbReference type="NCBI Taxonomy" id="2509454"/>
    <lineage>
        <taxon>Bacteria</taxon>
        <taxon>Pseudomonadati</taxon>
        <taxon>Thermodesulfobacteriota</taxon>
        <taxon>Desulfuromonadia</taxon>
        <taxon>Geobacterales</taxon>
        <taxon>Geobacteraceae</taxon>
        <taxon>Oryzomonas</taxon>
    </lineage>
</organism>
<keyword evidence="3 10" id="KW-0732">Signal</keyword>
<evidence type="ECO:0000256" key="5">
    <source>
        <dbReference type="ARBA" id="ARBA00022801"/>
    </source>
</evidence>
<dbReference type="PANTHER" id="PTHR22939">
    <property type="entry name" value="SERINE PROTEASE FAMILY S1C HTRA-RELATED"/>
    <property type="match status" value="1"/>
</dbReference>
<evidence type="ECO:0000313" key="12">
    <source>
        <dbReference type="EMBL" id="KAA0891284.1"/>
    </source>
</evidence>
<evidence type="ECO:0000256" key="7">
    <source>
        <dbReference type="PIRSR" id="PIRSR611782-1"/>
    </source>
</evidence>
<dbReference type="InterPro" id="IPR001478">
    <property type="entry name" value="PDZ"/>
</dbReference>
<dbReference type="Proteomes" id="UP000324298">
    <property type="component" value="Unassembled WGS sequence"/>
</dbReference>
<dbReference type="Pfam" id="PF13180">
    <property type="entry name" value="PDZ_2"/>
    <property type="match status" value="2"/>
</dbReference>
<sequence length="480" mass="50993">MKFKTYSQVLLFAVICALLLGGLAACSGKSDSPLFLESKRKAGEAEAPVKDVPSDILSTQKAFSTVAKKVTPCVVNISTISKKKMVQPFFEMSPFFEDFFGGDGQPQYRRDKSLGSGFIISKDGYIVTNDHVVRDAETVQVKLSNDKVYDAKVVGGDQKTDIAVIKINATDLPTAVLGDSDKLEVGQWAIAIGNPFGLDRTMTVGVISATGRSNVGIETYENFIQTDASINPGNSGGPLLNIYGEVIGINTAIVAAGQGIGFAIPANMAKPIFSQLIQKGNVSRGWMGVTIQPVTEELAKSFGLKQTKGALINDIMKGSPAEKAGIRQGDVIIAFNGTGVKDPSHLQRLVGEAGIGKPVKVTVFRDGKSLELTMTLTSSDMASKQRRGAGSEPQGRGDQLGLTVDDSEEGDGAVVVDVARGGTAAEAGMRRGDVIVSVNRMRVTGSADYQRAIRQVRPGSTLTLLVRRGDANIYFALRPR</sequence>
<dbReference type="GO" id="GO:0006515">
    <property type="term" value="P:protein quality control for misfolded or incompletely synthesized proteins"/>
    <property type="evidence" value="ECO:0007669"/>
    <property type="project" value="TreeGrafter"/>
</dbReference>
<dbReference type="PROSITE" id="PS50106">
    <property type="entry name" value="PDZ"/>
    <property type="match status" value="2"/>
</dbReference>
<feature type="region of interest" description="Disordered" evidence="9">
    <location>
        <begin position="378"/>
        <end position="406"/>
    </location>
</feature>
<evidence type="ECO:0000256" key="2">
    <source>
        <dbReference type="ARBA" id="ARBA00022670"/>
    </source>
</evidence>
<dbReference type="InterPro" id="IPR001940">
    <property type="entry name" value="Peptidase_S1C"/>
</dbReference>
<comment type="similarity">
    <text evidence="1">Belongs to the peptidase S1C family.</text>
</comment>
<keyword evidence="6" id="KW-0720">Serine protease</keyword>
<dbReference type="Gene3D" id="2.40.10.120">
    <property type="match status" value="1"/>
</dbReference>
<keyword evidence="2 12" id="KW-0645">Protease</keyword>
<dbReference type="InterPro" id="IPR009003">
    <property type="entry name" value="Peptidase_S1_PA"/>
</dbReference>
<dbReference type="EMBL" id="SRSD01000006">
    <property type="protein sequence ID" value="KAA0891284.1"/>
    <property type="molecule type" value="Genomic_DNA"/>
</dbReference>
<evidence type="ECO:0000256" key="3">
    <source>
        <dbReference type="ARBA" id="ARBA00022729"/>
    </source>
</evidence>
<evidence type="ECO:0000256" key="4">
    <source>
        <dbReference type="ARBA" id="ARBA00022737"/>
    </source>
</evidence>
<dbReference type="CDD" id="cd10839">
    <property type="entry name" value="cpPDZ1_DegP-like"/>
    <property type="match status" value="1"/>
</dbReference>
<gene>
    <name evidence="12" type="ORF">ET418_10905</name>
</gene>
<feature type="binding site" evidence="8">
    <location>
        <begin position="251"/>
        <end position="255"/>
    </location>
    <ligand>
        <name>substrate</name>
    </ligand>
</feature>
<dbReference type="SUPFAM" id="SSF50156">
    <property type="entry name" value="PDZ domain-like"/>
    <property type="match status" value="2"/>
</dbReference>
<evidence type="ECO:0000313" key="13">
    <source>
        <dbReference type="Proteomes" id="UP000324298"/>
    </source>
</evidence>
<keyword evidence="4" id="KW-0677">Repeat</keyword>
<keyword evidence="13" id="KW-1185">Reference proteome</keyword>
<feature type="signal peptide" evidence="10">
    <location>
        <begin position="1"/>
        <end position="24"/>
    </location>
</feature>
<feature type="domain" description="PDZ" evidence="11">
    <location>
        <begin position="276"/>
        <end position="367"/>
    </location>
</feature>
<dbReference type="Gene3D" id="2.30.42.10">
    <property type="match status" value="2"/>
</dbReference>
<accession>A0A5A9XEK1</accession>
<dbReference type="SMART" id="SM00228">
    <property type="entry name" value="PDZ"/>
    <property type="match status" value="2"/>
</dbReference>
<comment type="caution">
    <text evidence="12">The sequence shown here is derived from an EMBL/GenBank/DDBJ whole genome shotgun (WGS) entry which is preliminary data.</text>
</comment>
<dbReference type="GO" id="GO:0004252">
    <property type="term" value="F:serine-type endopeptidase activity"/>
    <property type="evidence" value="ECO:0007669"/>
    <property type="project" value="InterPro"/>
</dbReference>
<name>A0A5A9XEK1_9BACT</name>
<evidence type="ECO:0000256" key="9">
    <source>
        <dbReference type="SAM" id="MobiDB-lite"/>
    </source>
</evidence>
<dbReference type="PRINTS" id="PR00834">
    <property type="entry name" value="PROTEASES2C"/>
</dbReference>
<dbReference type="InterPro" id="IPR011782">
    <property type="entry name" value="Pept_S1C_Do"/>
</dbReference>
<feature type="binding site" evidence="8">
    <location>
        <begin position="233"/>
        <end position="235"/>
    </location>
    <ligand>
        <name>substrate</name>
    </ligand>
</feature>
<keyword evidence="5" id="KW-0378">Hydrolase</keyword>
<dbReference type="PANTHER" id="PTHR22939:SF129">
    <property type="entry name" value="SERINE PROTEASE HTRA2, MITOCHONDRIAL"/>
    <property type="match status" value="1"/>
</dbReference>
<dbReference type="OrthoDB" id="9758917at2"/>
<feature type="binding site" evidence="8">
    <location>
        <position position="161"/>
    </location>
    <ligand>
        <name>substrate</name>
    </ligand>
</feature>
<evidence type="ECO:0000259" key="11">
    <source>
        <dbReference type="PROSITE" id="PS50106"/>
    </source>
</evidence>
<dbReference type="InterPro" id="IPR036034">
    <property type="entry name" value="PDZ_sf"/>
</dbReference>
<evidence type="ECO:0000256" key="1">
    <source>
        <dbReference type="ARBA" id="ARBA00010541"/>
    </source>
</evidence>
<evidence type="ECO:0000256" key="6">
    <source>
        <dbReference type="ARBA" id="ARBA00022825"/>
    </source>
</evidence>
<reference evidence="12 13" key="1">
    <citation type="submission" date="2019-04" db="EMBL/GenBank/DDBJ databases">
        <title>Geobacter ruber sp. nov., ferric-reducing bacteria isolated from paddy soil.</title>
        <authorList>
            <person name="Xu Z."/>
            <person name="Masuda Y."/>
            <person name="Itoh H."/>
            <person name="Senoo K."/>
        </authorList>
    </citation>
    <scope>NUCLEOTIDE SEQUENCE [LARGE SCALE GENOMIC DNA]</scope>
    <source>
        <strain evidence="12 13">Red88</strain>
    </source>
</reference>
<protein>
    <submittedName>
        <fullName evidence="12">DegQ family serine endoprotease</fullName>
    </submittedName>
</protein>
<evidence type="ECO:0000256" key="10">
    <source>
        <dbReference type="SAM" id="SignalP"/>
    </source>
</evidence>
<feature type="active site" description="Charge relay system" evidence="7">
    <location>
        <position position="131"/>
    </location>
</feature>
<feature type="domain" description="PDZ" evidence="11">
    <location>
        <begin position="396"/>
        <end position="470"/>
    </location>
</feature>
<dbReference type="GO" id="GO:0042597">
    <property type="term" value="C:periplasmic space"/>
    <property type="evidence" value="ECO:0007669"/>
    <property type="project" value="TreeGrafter"/>
</dbReference>
<feature type="active site" description="Charge relay system" evidence="7">
    <location>
        <position position="235"/>
    </location>
</feature>
<proteinExistence type="inferred from homology"/>
<feature type="binding site" evidence="8">
    <location>
        <position position="131"/>
    </location>
    <ligand>
        <name>substrate</name>
    </ligand>
</feature>
<dbReference type="CDD" id="cd06779">
    <property type="entry name" value="cpPDZ_Deg_HtrA-like"/>
    <property type="match status" value="1"/>
</dbReference>